<feature type="non-terminal residue" evidence="2">
    <location>
        <position position="1"/>
    </location>
</feature>
<dbReference type="Proteomes" id="UP000593577">
    <property type="component" value="Unassembled WGS sequence"/>
</dbReference>
<feature type="region of interest" description="Disordered" evidence="1">
    <location>
        <begin position="139"/>
        <end position="173"/>
    </location>
</feature>
<dbReference type="AlphaFoldDB" id="A0A7J8YE01"/>
<gene>
    <name evidence="2" type="ORF">Goari_021330</name>
</gene>
<reference evidence="2 3" key="1">
    <citation type="journal article" date="2019" name="Genome Biol. Evol.">
        <title>Insights into the evolution of the New World diploid cottons (Gossypium, subgenus Houzingenia) based on genome sequencing.</title>
        <authorList>
            <person name="Grover C.E."/>
            <person name="Arick M.A. 2nd"/>
            <person name="Thrash A."/>
            <person name="Conover J.L."/>
            <person name="Sanders W.S."/>
            <person name="Peterson D.G."/>
            <person name="Frelichowski J.E."/>
            <person name="Scheffler J.A."/>
            <person name="Scheffler B.E."/>
            <person name="Wendel J.F."/>
        </authorList>
    </citation>
    <scope>NUCLEOTIDE SEQUENCE [LARGE SCALE GENOMIC DNA]</scope>
    <source>
        <strain evidence="2">185</strain>
        <tissue evidence="2">Leaf</tissue>
    </source>
</reference>
<sequence length="408" mass="46785">MLTEIELANLNFTDEEEELIPFDKDSYGVEEDYRFCLVGKALMDCVVHFLSLKRTLADLCHSLGGVSITLSKGEDSLQIPLVYTDFWVQVHSLSVDKEVYRIRVQINVRMPLKRKKKLALGQNRKGVQSRREVSVGNRWLRKNSPDGSQGGGNPLGIDVDGRSEGRNFETGDKGKWDLTPRIAQLCNVMRRRGNEPGERKQLVLVRHVQPQILFRIETNLSERRMEHVHLKCGFVKRIDMGAYGSKEGLSLGWRGEVIWSIGGIEKRGVMGFAKEVRELSRVTMYGSGGFLMRLCSRLKRGRLQNKINMALFKEVLEECDLSDLGVVNLAWWESFLRYSLKRLPHVFSDYCTILVDLGDVSRGSRIWGKRGFRFNSNWILEDCCEQQVRSFREVNIDDVPPKLEKLGK</sequence>
<evidence type="ECO:0000313" key="3">
    <source>
        <dbReference type="Proteomes" id="UP000593577"/>
    </source>
</evidence>
<keyword evidence="3" id="KW-1185">Reference proteome</keyword>
<accession>A0A7J8YE01</accession>
<name>A0A7J8YE01_GOSAI</name>
<comment type="caution">
    <text evidence="2">The sequence shown here is derived from an EMBL/GenBank/DDBJ whole genome shotgun (WGS) entry which is preliminary data.</text>
</comment>
<feature type="compositionally biased region" description="Basic and acidic residues" evidence="1">
    <location>
        <begin position="159"/>
        <end position="173"/>
    </location>
</feature>
<organism evidence="2 3">
    <name type="scientific">Gossypium aridum</name>
    <name type="common">American cotton</name>
    <name type="synonym">Erioxylum aridum</name>
    <dbReference type="NCBI Taxonomy" id="34290"/>
    <lineage>
        <taxon>Eukaryota</taxon>
        <taxon>Viridiplantae</taxon>
        <taxon>Streptophyta</taxon>
        <taxon>Embryophyta</taxon>
        <taxon>Tracheophyta</taxon>
        <taxon>Spermatophyta</taxon>
        <taxon>Magnoliopsida</taxon>
        <taxon>eudicotyledons</taxon>
        <taxon>Gunneridae</taxon>
        <taxon>Pentapetalae</taxon>
        <taxon>rosids</taxon>
        <taxon>malvids</taxon>
        <taxon>Malvales</taxon>
        <taxon>Malvaceae</taxon>
        <taxon>Malvoideae</taxon>
        <taxon>Gossypium</taxon>
    </lineage>
</organism>
<evidence type="ECO:0000313" key="2">
    <source>
        <dbReference type="EMBL" id="MBA0697805.1"/>
    </source>
</evidence>
<proteinExistence type="predicted"/>
<evidence type="ECO:0000256" key="1">
    <source>
        <dbReference type="SAM" id="MobiDB-lite"/>
    </source>
</evidence>
<protein>
    <submittedName>
        <fullName evidence="2">Uncharacterized protein</fullName>
    </submittedName>
</protein>
<dbReference type="EMBL" id="JABFAA010000012">
    <property type="protein sequence ID" value="MBA0697805.1"/>
    <property type="molecule type" value="Genomic_DNA"/>
</dbReference>